<reference evidence="4" key="1">
    <citation type="submission" date="2016-10" db="EMBL/GenBank/DDBJ databases">
        <title>Sequence of Gallionella enrichment culture.</title>
        <authorList>
            <person name="Poehlein A."/>
            <person name="Muehling M."/>
            <person name="Daniel R."/>
        </authorList>
    </citation>
    <scope>NUCLEOTIDE SEQUENCE</scope>
</reference>
<dbReference type="InterPro" id="IPR050750">
    <property type="entry name" value="C5-MTase"/>
</dbReference>
<dbReference type="GO" id="GO:0003886">
    <property type="term" value="F:DNA (cytosine-5-)-methyltransferase activity"/>
    <property type="evidence" value="ECO:0007669"/>
    <property type="project" value="UniProtKB-EC"/>
</dbReference>
<keyword evidence="3" id="KW-0949">S-adenosyl-L-methionine</keyword>
<dbReference type="PROSITE" id="PS51679">
    <property type="entry name" value="SAM_MT_C5"/>
    <property type="match status" value="1"/>
</dbReference>
<evidence type="ECO:0000256" key="2">
    <source>
        <dbReference type="ARBA" id="ARBA00022679"/>
    </source>
</evidence>
<keyword evidence="2 4" id="KW-0808">Transferase</keyword>
<dbReference type="PANTHER" id="PTHR46098">
    <property type="entry name" value="TRNA (CYTOSINE(38)-C(5))-METHYLTRANSFERASE"/>
    <property type="match status" value="1"/>
</dbReference>
<evidence type="ECO:0000256" key="1">
    <source>
        <dbReference type="ARBA" id="ARBA00022603"/>
    </source>
</evidence>
<organism evidence="4">
    <name type="scientific">mine drainage metagenome</name>
    <dbReference type="NCBI Taxonomy" id="410659"/>
    <lineage>
        <taxon>unclassified sequences</taxon>
        <taxon>metagenomes</taxon>
        <taxon>ecological metagenomes</taxon>
    </lineage>
</organism>
<comment type="caution">
    <text evidence="4">The sequence shown here is derived from an EMBL/GenBank/DDBJ whole genome shotgun (WGS) entry which is preliminary data.</text>
</comment>
<gene>
    <name evidence="4" type="primary">hpaIIM_1</name>
    <name evidence="4" type="ORF">GALL_117960</name>
</gene>
<sequence>MTELRTDAWIKELKQNRGIPRIYLDGLQAIRTGFAPGDKYEITIDGDRLILSANKDGSRTVSKRKQRDAVYPVIDINSRDLLGMFEGMKAVRIIVRDDKVFILPIASESHKLERLARIKRKVRNGEPMNMGSLAHGGGVLTHAIHAGLKAAGIKANLMFANEIREDLIERAAQYNDAWSEGTQIMNLPMQELAQDEWLLKQLPKLEVLEMGLPCSGASRAGKSKRGLEMMEAHPEVGHLVVPALIIVDRVQPVYITLENVPEYADSASAQILRQQLRDMGYTTCEAILSGRDFGCLENRVRWCMVAHTAGTTFSFEDIRPKVMIVKMLGEVLSDVPLDDPSWREVAYLKKKQERDHAAGKGFSMQFVTPESTSVPTLRKGYAKGGSTDPRLKHPVNPELSRLLTPAEHGRIKGMPPALNYLSHQELGQGIAYEPFEKVGQRIGEHINALQEDFEVATNSPRRSRSFGIG</sequence>
<evidence type="ECO:0000256" key="3">
    <source>
        <dbReference type="ARBA" id="ARBA00022691"/>
    </source>
</evidence>
<dbReference type="GO" id="GO:0032259">
    <property type="term" value="P:methylation"/>
    <property type="evidence" value="ECO:0007669"/>
    <property type="project" value="UniProtKB-KW"/>
</dbReference>
<accession>A0A1J5SCB4</accession>
<dbReference type="InterPro" id="IPR001525">
    <property type="entry name" value="C5_MeTfrase"/>
</dbReference>
<dbReference type="InterPro" id="IPR029063">
    <property type="entry name" value="SAM-dependent_MTases_sf"/>
</dbReference>
<evidence type="ECO:0000313" key="4">
    <source>
        <dbReference type="EMBL" id="OIR05999.1"/>
    </source>
</evidence>
<dbReference type="SUPFAM" id="SSF53335">
    <property type="entry name" value="S-adenosyl-L-methionine-dependent methyltransferases"/>
    <property type="match status" value="1"/>
</dbReference>
<protein>
    <submittedName>
        <fullName evidence="4">Modification methylase HpaII</fullName>
        <ecNumber evidence="4">2.1.1.37</ecNumber>
    </submittedName>
</protein>
<dbReference type="PANTHER" id="PTHR46098:SF1">
    <property type="entry name" value="TRNA (CYTOSINE(38)-C(5))-METHYLTRANSFERASE"/>
    <property type="match status" value="1"/>
</dbReference>
<dbReference type="Pfam" id="PF00145">
    <property type="entry name" value="DNA_methylase"/>
    <property type="match status" value="1"/>
</dbReference>
<name>A0A1J5SCB4_9ZZZZ</name>
<proteinExistence type="predicted"/>
<dbReference type="EMBL" id="MLJW01000046">
    <property type="protein sequence ID" value="OIR05999.1"/>
    <property type="molecule type" value="Genomic_DNA"/>
</dbReference>
<dbReference type="AlphaFoldDB" id="A0A1J5SCB4"/>
<dbReference type="Gene3D" id="3.40.50.150">
    <property type="entry name" value="Vaccinia Virus protein VP39"/>
    <property type="match status" value="1"/>
</dbReference>
<dbReference type="EC" id="2.1.1.37" evidence="4"/>
<dbReference type="Gene3D" id="3.90.120.30">
    <property type="match status" value="1"/>
</dbReference>
<keyword evidence="1 4" id="KW-0489">Methyltransferase</keyword>